<dbReference type="Proteomes" id="UP000275012">
    <property type="component" value="Unassembled WGS sequence"/>
</dbReference>
<dbReference type="PANTHER" id="PTHR38037:SF2">
    <property type="entry name" value="ATP-DEPENDENT ZINC PROTEASE DOMAIN-CONTAINING PROTEIN-RELATED"/>
    <property type="match status" value="1"/>
</dbReference>
<keyword evidence="2" id="KW-0645">Protease</keyword>
<dbReference type="Pfam" id="PF05618">
    <property type="entry name" value="Zn_protease"/>
    <property type="match status" value="1"/>
</dbReference>
<feature type="domain" description="Retropepsin-like aspartic endopeptidase" evidence="1">
    <location>
        <begin position="8"/>
        <end position="140"/>
    </location>
</feature>
<name>A0A3M2HTS2_9GAMM</name>
<dbReference type="GO" id="GO:0008233">
    <property type="term" value="F:peptidase activity"/>
    <property type="evidence" value="ECO:0007669"/>
    <property type="project" value="UniProtKB-KW"/>
</dbReference>
<evidence type="ECO:0000313" key="2">
    <source>
        <dbReference type="EMBL" id="RMH91070.1"/>
    </source>
</evidence>
<evidence type="ECO:0000259" key="1">
    <source>
        <dbReference type="Pfam" id="PF05618"/>
    </source>
</evidence>
<accession>A0A3M2HTS2</accession>
<dbReference type="RefSeq" id="WP_122101823.1">
    <property type="nucleotide sequence ID" value="NZ_RFLY01000011.1"/>
</dbReference>
<dbReference type="PANTHER" id="PTHR38037">
    <property type="entry name" value="ZN_PROTEASE DOMAIN-CONTAINING PROTEIN"/>
    <property type="match status" value="1"/>
</dbReference>
<gene>
    <name evidence="2" type="ORF">EBB59_08840</name>
</gene>
<reference evidence="2 3" key="1">
    <citation type="submission" date="2018-10" db="EMBL/GenBank/DDBJ databases">
        <title>Proposal of Lysobacter pythonis sp. nov. isolated from royal pythons (Python regius).</title>
        <authorList>
            <person name="Hans-Juergen B."/>
            <person name="Huptas C."/>
            <person name="Sandra B."/>
            <person name="Igor L."/>
            <person name="Joachim S."/>
            <person name="Siegfried S."/>
            <person name="Mareike W."/>
            <person name="Peter K."/>
        </authorList>
    </citation>
    <scope>NUCLEOTIDE SEQUENCE [LARGE SCALE GENOMIC DNA]</scope>
    <source>
        <strain evidence="2 3">4284/11</strain>
    </source>
</reference>
<dbReference type="OrthoDB" id="9782977at2"/>
<dbReference type="SUPFAM" id="SSF50630">
    <property type="entry name" value="Acid proteases"/>
    <property type="match status" value="1"/>
</dbReference>
<organism evidence="2 3">
    <name type="scientific">Solilutibacter pythonis</name>
    <dbReference type="NCBI Taxonomy" id="2483112"/>
    <lineage>
        <taxon>Bacteria</taxon>
        <taxon>Pseudomonadati</taxon>
        <taxon>Pseudomonadota</taxon>
        <taxon>Gammaproteobacteria</taxon>
        <taxon>Lysobacterales</taxon>
        <taxon>Lysobacteraceae</taxon>
        <taxon>Solilutibacter</taxon>
    </lineage>
</organism>
<dbReference type="AlphaFoldDB" id="A0A3M2HTS2"/>
<keyword evidence="2" id="KW-0378">Hydrolase</keyword>
<keyword evidence="3" id="KW-1185">Reference proteome</keyword>
<protein>
    <submittedName>
        <fullName evidence="2">ATP-dependent zinc protease</fullName>
    </submittedName>
</protein>
<comment type="caution">
    <text evidence="2">The sequence shown here is derived from an EMBL/GenBank/DDBJ whole genome shotgun (WGS) entry which is preliminary data.</text>
</comment>
<dbReference type="InterPro" id="IPR021109">
    <property type="entry name" value="Peptidase_aspartic_dom_sf"/>
</dbReference>
<dbReference type="EMBL" id="RFLY01000011">
    <property type="protein sequence ID" value="RMH91070.1"/>
    <property type="molecule type" value="Genomic_DNA"/>
</dbReference>
<evidence type="ECO:0000313" key="3">
    <source>
        <dbReference type="Proteomes" id="UP000275012"/>
    </source>
</evidence>
<dbReference type="GO" id="GO:0006508">
    <property type="term" value="P:proteolysis"/>
    <property type="evidence" value="ECO:0007669"/>
    <property type="project" value="UniProtKB-KW"/>
</dbReference>
<sequence>MESHDPVVLGWRERIDLPLLGIGRLRAKIDSGARSSCLHVEAQWRFVEAGAPWVGFRLRGARADAPPVEAASAVIDERIVTDSGGHPGLRPFIRTRLALAGLVREIEINLADRRRMRFPMLIGRSAMRDAFIVDPSRSWLHNCPRRRSLAESA</sequence>
<dbReference type="Gene3D" id="2.40.70.10">
    <property type="entry name" value="Acid Proteases"/>
    <property type="match status" value="1"/>
</dbReference>
<dbReference type="InterPro" id="IPR008503">
    <property type="entry name" value="Asp_endopeptidase"/>
</dbReference>
<proteinExistence type="predicted"/>